<evidence type="ECO:0000256" key="3">
    <source>
        <dbReference type="ARBA" id="ARBA00023163"/>
    </source>
</evidence>
<keyword evidence="1" id="KW-0805">Transcription regulation</keyword>
<dbReference type="PANTHER" id="PTHR30146:SF33">
    <property type="entry name" value="TRANSCRIPTIONAL REGULATOR"/>
    <property type="match status" value="1"/>
</dbReference>
<dbReference type="PROSITE" id="PS50932">
    <property type="entry name" value="HTH_LACI_2"/>
    <property type="match status" value="1"/>
</dbReference>
<accession>A0A6C8GH02</accession>
<evidence type="ECO:0000313" key="5">
    <source>
        <dbReference type="EMBL" id="EHC30530.1"/>
    </source>
</evidence>
<dbReference type="EMBL" id="AFCI01001719">
    <property type="protein sequence ID" value="EHC30530.1"/>
    <property type="molecule type" value="Genomic_DNA"/>
</dbReference>
<dbReference type="Pfam" id="PF00356">
    <property type="entry name" value="LacI"/>
    <property type="match status" value="1"/>
</dbReference>
<protein>
    <submittedName>
        <fullName evidence="5">LacI transcriptional regulator</fullName>
    </submittedName>
</protein>
<organism evidence="5 6">
    <name type="scientific">Salmonella enterica subsp. enterica serovar Adelaide str. A4-669</name>
    <dbReference type="NCBI Taxonomy" id="913063"/>
    <lineage>
        <taxon>Bacteria</taxon>
        <taxon>Pseudomonadati</taxon>
        <taxon>Pseudomonadota</taxon>
        <taxon>Gammaproteobacteria</taxon>
        <taxon>Enterobacterales</taxon>
        <taxon>Enterobacteriaceae</taxon>
        <taxon>Salmonella</taxon>
    </lineage>
</organism>
<name>A0A6C8GH02_SALET</name>
<dbReference type="Proteomes" id="UP000004906">
    <property type="component" value="Unassembled WGS sequence"/>
</dbReference>
<dbReference type="Gene3D" id="1.10.260.40">
    <property type="entry name" value="lambda repressor-like DNA-binding domains"/>
    <property type="match status" value="1"/>
</dbReference>
<evidence type="ECO:0000313" key="6">
    <source>
        <dbReference type="Proteomes" id="UP000004906"/>
    </source>
</evidence>
<dbReference type="InterPro" id="IPR010982">
    <property type="entry name" value="Lambda_DNA-bd_dom_sf"/>
</dbReference>
<gene>
    <name evidence="5" type="ORF">LTSEADE_5146</name>
</gene>
<dbReference type="GO" id="GO:0003700">
    <property type="term" value="F:DNA-binding transcription factor activity"/>
    <property type="evidence" value="ECO:0007669"/>
    <property type="project" value="TreeGrafter"/>
</dbReference>
<reference evidence="5 6" key="1">
    <citation type="journal article" date="2011" name="BMC Genomics">
        <title>Genome sequencing reveals diversification of virulence factor content and possible host adaptation in distinct subpopulations of Salmonella enterica.</title>
        <authorList>
            <person name="den Bakker H.C."/>
            <person name="Moreno Switt A.I."/>
            <person name="Govoni G."/>
            <person name="Cummings C.A."/>
            <person name="Ranieri M.L."/>
            <person name="Degoricija L."/>
            <person name="Hoelzer K."/>
            <person name="Rodriguez-Rivera L.D."/>
            <person name="Brown S."/>
            <person name="Bolchacova E."/>
            <person name="Furtado M.R."/>
            <person name="Wiedmann M."/>
        </authorList>
    </citation>
    <scope>NUCLEOTIDE SEQUENCE [LARGE SCALE GENOMIC DNA]</scope>
    <source>
        <strain evidence="5 6">A4-669</strain>
    </source>
</reference>
<dbReference type="CDD" id="cd01392">
    <property type="entry name" value="HTH_LacI"/>
    <property type="match status" value="1"/>
</dbReference>
<dbReference type="GO" id="GO:0000976">
    <property type="term" value="F:transcription cis-regulatory region binding"/>
    <property type="evidence" value="ECO:0007669"/>
    <property type="project" value="TreeGrafter"/>
</dbReference>
<dbReference type="CDD" id="cd01575">
    <property type="entry name" value="PBP1_GntR"/>
    <property type="match status" value="1"/>
</dbReference>
<proteinExistence type="predicted"/>
<sequence length="359" mass="38789">MKLAIAAGMMNNARINQPIFAGASDVKRTKSPRAPTLEDVARSAGLSPMTVSRALNSPQLVRPKTVEKVMQAVRVTGYIPNALAGGLASRRSKLIAVVVPQINNNMFVDTIQSLSDELARRGYHILLCVAGYTEQTEAELVATLLSRRPDGVVLTGIHHTIELKKVILNAAIPVVEIWDLTPTPLDMLVGFSHEKVGQATGEYLLSKGYRRPGLLWTADRRAAQRKQGLCSVLQRHAIHAVPQVDVPLPASLSLGRSGLSQLFDEGTFDVIVCSSDTLAQGAMMEAESRGLRIPHDLAVIGFGDLDFAASNRPSITTVSVDRRAIGQRAATLLADRIEQKPCAEAIVDIGFHLIERESA</sequence>
<comment type="caution">
    <text evidence="5">The sequence shown here is derived from an EMBL/GenBank/DDBJ whole genome shotgun (WGS) entry which is preliminary data.</text>
</comment>
<dbReference type="Pfam" id="PF00532">
    <property type="entry name" value="Peripla_BP_1"/>
    <property type="match status" value="1"/>
</dbReference>
<dbReference type="SUPFAM" id="SSF47413">
    <property type="entry name" value="lambda repressor-like DNA-binding domains"/>
    <property type="match status" value="1"/>
</dbReference>
<evidence type="ECO:0000259" key="4">
    <source>
        <dbReference type="PROSITE" id="PS50932"/>
    </source>
</evidence>
<dbReference type="InterPro" id="IPR028082">
    <property type="entry name" value="Peripla_BP_I"/>
</dbReference>
<evidence type="ECO:0000256" key="2">
    <source>
        <dbReference type="ARBA" id="ARBA00023125"/>
    </source>
</evidence>
<dbReference type="InterPro" id="IPR000843">
    <property type="entry name" value="HTH_LacI"/>
</dbReference>
<keyword evidence="3" id="KW-0804">Transcription</keyword>
<dbReference type="AlphaFoldDB" id="A0A6C8GH02"/>
<dbReference type="InterPro" id="IPR001761">
    <property type="entry name" value="Peripla_BP/Lac1_sug-bd_dom"/>
</dbReference>
<dbReference type="Gene3D" id="3.40.50.2300">
    <property type="match status" value="2"/>
</dbReference>
<dbReference type="SUPFAM" id="SSF53822">
    <property type="entry name" value="Periplasmic binding protein-like I"/>
    <property type="match status" value="1"/>
</dbReference>
<keyword evidence="2" id="KW-0238">DNA-binding</keyword>
<dbReference type="SMART" id="SM00354">
    <property type="entry name" value="HTH_LACI"/>
    <property type="match status" value="1"/>
</dbReference>
<feature type="domain" description="HTH lacI-type" evidence="4">
    <location>
        <begin position="35"/>
        <end position="89"/>
    </location>
</feature>
<evidence type="ECO:0000256" key="1">
    <source>
        <dbReference type="ARBA" id="ARBA00023015"/>
    </source>
</evidence>
<dbReference type="PANTHER" id="PTHR30146">
    <property type="entry name" value="LACI-RELATED TRANSCRIPTIONAL REPRESSOR"/>
    <property type="match status" value="1"/>
</dbReference>